<dbReference type="AlphaFoldDB" id="A1AJZ5"/>
<evidence type="ECO:0000313" key="2">
    <source>
        <dbReference type="Proteomes" id="UP000006732"/>
    </source>
</evidence>
<dbReference type="GO" id="GO:0006281">
    <property type="term" value="P:DNA repair"/>
    <property type="evidence" value="ECO:0007669"/>
    <property type="project" value="InterPro"/>
</dbReference>
<dbReference type="InterPro" id="IPR014127">
    <property type="entry name" value="CHP02757"/>
</dbReference>
<dbReference type="eggNOG" id="COG0177">
    <property type="taxonomic scope" value="Bacteria"/>
</dbReference>
<dbReference type="Gene3D" id="1.10.1670.10">
    <property type="entry name" value="Helix-hairpin-Helix base-excision DNA repair enzymes (C-terminal)"/>
    <property type="match status" value="1"/>
</dbReference>
<dbReference type="HOGENOM" id="CLU_064298_0_0_7"/>
<dbReference type="GO" id="GO:0003824">
    <property type="term" value="F:catalytic activity"/>
    <property type="evidence" value="ECO:0007669"/>
    <property type="project" value="InterPro"/>
</dbReference>
<name>A1AJZ5_PELPD</name>
<dbReference type="SUPFAM" id="SSF48150">
    <property type="entry name" value="DNA-glycosylase"/>
    <property type="match status" value="1"/>
</dbReference>
<evidence type="ECO:0008006" key="3">
    <source>
        <dbReference type="Google" id="ProtNLM"/>
    </source>
</evidence>
<keyword evidence="2" id="KW-1185">Reference proteome</keyword>
<evidence type="ECO:0000313" key="1">
    <source>
        <dbReference type="EMBL" id="ABK97665.1"/>
    </source>
</evidence>
<proteinExistence type="predicted"/>
<dbReference type="InterPro" id="IPR023170">
    <property type="entry name" value="HhH_base_excis_C"/>
</dbReference>
<dbReference type="InterPro" id="IPR011257">
    <property type="entry name" value="DNA_glycosylase"/>
</dbReference>
<organism evidence="1 2">
    <name type="scientific">Pelobacter propionicus (strain DSM 2379 / NBRC 103807 / OttBd1)</name>
    <dbReference type="NCBI Taxonomy" id="338966"/>
    <lineage>
        <taxon>Bacteria</taxon>
        <taxon>Pseudomonadati</taxon>
        <taxon>Thermodesulfobacteriota</taxon>
        <taxon>Desulfuromonadia</taxon>
        <taxon>Desulfuromonadales</taxon>
        <taxon>Desulfuromonadaceae</taxon>
        <taxon>Pelobacter</taxon>
    </lineage>
</organism>
<dbReference type="NCBIfam" id="TIGR02757">
    <property type="entry name" value="TIGR02757 family protein"/>
    <property type="match status" value="1"/>
</dbReference>
<protein>
    <recommendedName>
        <fullName evidence="3">TIGR02757 family protein</fullName>
    </recommendedName>
</protein>
<dbReference type="KEGG" id="ppd:Ppro_0025"/>
<reference evidence="1 2" key="1">
    <citation type="submission" date="2006-10" db="EMBL/GenBank/DDBJ databases">
        <title>Complete sequence of chromosome of Pelobacter propionicus DSM 2379.</title>
        <authorList>
            <consortium name="US DOE Joint Genome Institute"/>
            <person name="Copeland A."/>
            <person name="Lucas S."/>
            <person name="Lapidus A."/>
            <person name="Barry K."/>
            <person name="Detter J.C."/>
            <person name="Glavina del Rio T."/>
            <person name="Hammon N."/>
            <person name="Israni S."/>
            <person name="Dalin E."/>
            <person name="Tice H."/>
            <person name="Pitluck S."/>
            <person name="Saunders E."/>
            <person name="Brettin T."/>
            <person name="Bruce D."/>
            <person name="Han C."/>
            <person name="Tapia R."/>
            <person name="Schmutz J."/>
            <person name="Larimer F."/>
            <person name="Land M."/>
            <person name="Hauser L."/>
            <person name="Kyrpides N."/>
            <person name="Kim E."/>
            <person name="Lovley D."/>
            <person name="Richardson P."/>
        </authorList>
    </citation>
    <scope>NUCLEOTIDE SEQUENCE [LARGE SCALE GENOMIC DNA]</scope>
    <source>
        <strain evidence="2">DSM 2379 / NBRC 103807 / OttBd1</strain>
    </source>
</reference>
<gene>
    <name evidence="1" type="ordered locus">Ppro_0025</name>
</gene>
<dbReference type="EMBL" id="CP000482">
    <property type="protein sequence ID" value="ABK97665.1"/>
    <property type="molecule type" value="Genomic_DNA"/>
</dbReference>
<sequence>MHDLPIKAVLDRLCATRSPRQLANDPLSFCHRYRDPLDREVAAVISSAFAYGAVGIILRTLESIFDHMGPSPRRYVECFQPERGLRDFNAFKHRFNDGRDLCALLWCIRLMIREAGNVEEFFLRGHDDSAPDVTESLNRYSTAALALDYSPLFGQESFPKSSSFPFLFPAPHSGSACKRLCMFLRWVARPADGIDLGIWRGISPSQLIIPVDTHIQRICGYLGFSGRRSADWRTAREITAALRRLDPFDPVRYDFALAHLGISEGCNGVDPAACAACPIAGICPQQGAITTIRKGL</sequence>
<dbReference type="RefSeq" id="WP_011733980.1">
    <property type="nucleotide sequence ID" value="NC_008609.1"/>
</dbReference>
<accession>A1AJZ5</accession>
<dbReference type="Pfam" id="PF09674">
    <property type="entry name" value="DUF2400"/>
    <property type="match status" value="1"/>
</dbReference>
<dbReference type="Proteomes" id="UP000006732">
    <property type="component" value="Chromosome"/>
</dbReference>
<dbReference type="OrthoDB" id="9773332at2"/>
<dbReference type="STRING" id="338966.Ppro_0025"/>